<dbReference type="RefSeq" id="WP_007415094.1">
    <property type="nucleotide sequence ID" value="NZ_ABOX02000013.1"/>
</dbReference>
<feature type="signal peptide" evidence="5">
    <location>
        <begin position="1"/>
        <end position="26"/>
    </location>
</feature>
<evidence type="ECO:0000256" key="2">
    <source>
        <dbReference type="ARBA" id="ARBA00022723"/>
    </source>
</evidence>
<dbReference type="Proteomes" id="UP000003688">
    <property type="component" value="Unassembled WGS sequence"/>
</dbReference>
<sequence precursor="true">MKRFNAKYAVLTFLGGCMLATQMAGAAELDPGKLPPPSTRKPDFKKDIEPIIEKNCLRCHGPEKQKGKYRMDSREAALKGSKGPVIVPGKSDKSRLVYMLGGQVEDMLMPPEDAGGPLTPQQIGIIRAWIDQGAEWPQEAGTAVAQVDYSKEVEPIFKASCAECHSGAEAKGGFSVDSKEAVLKGGKSYGKVVVPGDSKKSTLISIVSGKDEDIAQPEKHKLSKAQVDVLKKWIDQGAK</sequence>
<accession>B9XGZ8</accession>
<dbReference type="AlphaFoldDB" id="B9XGZ8"/>
<keyword evidence="2 4" id="KW-0479">Metal-binding</keyword>
<dbReference type="GO" id="GO:0046872">
    <property type="term" value="F:metal ion binding"/>
    <property type="evidence" value="ECO:0007669"/>
    <property type="project" value="UniProtKB-KW"/>
</dbReference>
<dbReference type="Pfam" id="PF07635">
    <property type="entry name" value="PSCyt1"/>
    <property type="match status" value="2"/>
</dbReference>
<keyword evidence="5" id="KW-0732">Signal</keyword>
<dbReference type="PANTHER" id="PTHR35889">
    <property type="entry name" value="CYCLOINULO-OLIGOSACCHARIDE FRUCTANOTRANSFERASE-RELATED"/>
    <property type="match status" value="1"/>
</dbReference>
<organism evidence="7 8">
    <name type="scientific">Pedosphaera parvula (strain Ellin514)</name>
    <dbReference type="NCBI Taxonomy" id="320771"/>
    <lineage>
        <taxon>Bacteria</taxon>
        <taxon>Pseudomonadati</taxon>
        <taxon>Verrucomicrobiota</taxon>
        <taxon>Pedosphaerae</taxon>
        <taxon>Pedosphaerales</taxon>
        <taxon>Pedosphaeraceae</taxon>
        <taxon>Pedosphaera</taxon>
    </lineage>
</organism>
<reference evidence="7 8" key="1">
    <citation type="journal article" date="2011" name="J. Bacteriol.">
        <title>Genome sequence of 'Pedosphaera parvula' Ellin514, an aerobic Verrucomicrobial isolate from pasture soil.</title>
        <authorList>
            <person name="Kant R."/>
            <person name="van Passel M.W."/>
            <person name="Sangwan P."/>
            <person name="Palva A."/>
            <person name="Lucas S."/>
            <person name="Copeland A."/>
            <person name="Lapidus A."/>
            <person name="Glavina Del Rio T."/>
            <person name="Dalin E."/>
            <person name="Tice H."/>
            <person name="Bruce D."/>
            <person name="Goodwin L."/>
            <person name="Pitluck S."/>
            <person name="Chertkov O."/>
            <person name="Larimer F.W."/>
            <person name="Land M.L."/>
            <person name="Hauser L."/>
            <person name="Brettin T.S."/>
            <person name="Detter J.C."/>
            <person name="Han S."/>
            <person name="de Vos W.M."/>
            <person name="Janssen P.H."/>
            <person name="Smidt H."/>
        </authorList>
    </citation>
    <scope>NUCLEOTIDE SEQUENCE [LARGE SCALE GENOMIC DNA]</scope>
    <source>
        <strain evidence="7 8">Ellin514</strain>
    </source>
</reference>
<dbReference type="PANTHER" id="PTHR35889:SF3">
    <property type="entry name" value="F-BOX DOMAIN-CONTAINING PROTEIN"/>
    <property type="match status" value="1"/>
</dbReference>
<dbReference type="SUPFAM" id="SSF46626">
    <property type="entry name" value="Cytochrome c"/>
    <property type="match status" value="1"/>
</dbReference>
<dbReference type="InterPro" id="IPR011429">
    <property type="entry name" value="Cyt_c_Planctomycete-type"/>
</dbReference>
<evidence type="ECO:0000259" key="6">
    <source>
        <dbReference type="PROSITE" id="PS51007"/>
    </source>
</evidence>
<dbReference type="GO" id="GO:0020037">
    <property type="term" value="F:heme binding"/>
    <property type="evidence" value="ECO:0007669"/>
    <property type="project" value="InterPro"/>
</dbReference>
<dbReference type="InterPro" id="IPR036909">
    <property type="entry name" value="Cyt_c-like_dom_sf"/>
</dbReference>
<name>B9XGZ8_PEDPL</name>
<evidence type="ECO:0000256" key="3">
    <source>
        <dbReference type="ARBA" id="ARBA00023004"/>
    </source>
</evidence>
<dbReference type="InterPro" id="IPR009056">
    <property type="entry name" value="Cyt_c-like_dom"/>
</dbReference>
<dbReference type="OrthoDB" id="182662at2"/>
<protein>
    <submittedName>
        <fullName evidence="7">Planctomycete cytochrome C</fullName>
    </submittedName>
</protein>
<dbReference type="STRING" id="320771.Cflav_PD4088"/>
<dbReference type="GO" id="GO:0009055">
    <property type="term" value="F:electron transfer activity"/>
    <property type="evidence" value="ECO:0007669"/>
    <property type="project" value="InterPro"/>
</dbReference>
<evidence type="ECO:0000256" key="1">
    <source>
        <dbReference type="ARBA" id="ARBA00022617"/>
    </source>
</evidence>
<keyword evidence="1 4" id="KW-0349">Heme</keyword>
<keyword evidence="8" id="KW-1185">Reference proteome</keyword>
<evidence type="ECO:0000313" key="8">
    <source>
        <dbReference type="Proteomes" id="UP000003688"/>
    </source>
</evidence>
<evidence type="ECO:0000256" key="4">
    <source>
        <dbReference type="PROSITE-ProRule" id="PRU00433"/>
    </source>
</evidence>
<gene>
    <name evidence="7" type="ORF">Cflav_PD4088</name>
</gene>
<dbReference type="PROSITE" id="PS51007">
    <property type="entry name" value="CYTC"/>
    <property type="match status" value="1"/>
</dbReference>
<feature type="domain" description="Cytochrome c" evidence="6">
    <location>
        <begin position="148"/>
        <end position="238"/>
    </location>
</feature>
<feature type="chain" id="PRO_5002894789" evidence="5">
    <location>
        <begin position="27"/>
        <end position="239"/>
    </location>
</feature>
<dbReference type="EMBL" id="ABOX02000013">
    <property type="protein sequence ID" value="EEF60919.1"/>
    <property type="molecule type" value="Genomic_DNA"/>
</dbReference>
<comment type="caution">
    <text evidence="7">The sequence shown here is derived from an EMBL/GenBank/DDBJ whole genome shotgun (WGS) entry which is preliminary data.</text>
</comment>
<proteinExistence type="predicted"/>
<evidence type="ECO:0000313" key="7">
    <source>
        <dbReference type="EMBL" id="EEF60919.1"/>
    </source>
</evidence>
<keyword evidence="3 4" id="KW-0408">Iron</keyword>
<evidence type="ECO:0000256" key="5">
    <source>
        <dbReference type="SAM" id="SignalP"/>
    </source>
</evidence>